<evidence type="ECO:0000313" key="3">
    <source>
        <dbReference type="Proteomes" id="UP001362999"/>
    </source>
</evidence>
<keyword evidence="3" id="KW-1185">Reference proteome</keyword>
<reference evidence="2 3" key="1">
    <citation type="journal article" date="2024" name="J Genomics">
        <title>Draft genome sequencing and assembly of Favolaschia claudopus CIRM-BRFM 2984 isolated from oak limbs.</title>
        <authorList>
            <person name="Navarro D."/>
            <person name="Drula E."/>
            <person name="Chaduli D."/>
            <person name="Cazenave R."/>
            <person name="Ahrendt S."/>
            <person name="Wang J."/>
            <person name="Lipzen A."/>
            <person name="Daum C."/>
            <person name="Barry K."/>
            <person name="Grigoriev I.V."/>
            <person name="Favel A."/>
            <person name="Rosso M.N."/>
            <person name="Martin F."/>
        </authorList>
    </citation>
    <scope>NUCLEOTIDE SEQUENCE [LARGE SCALE GENOMIC DNA]</scope>
    <source>
        <strain evidence="2 3">CIRM-BRFM 2984</strain>
    </source>
</reference>
<evidence type="ECO:0000313" key="2">
    <source>
        <dbReference type="EMBL" id="KAK7044418.1"/>
    </source>
</evidence>
<comment type="caution">
    <text evidence="2">The sequence shown here is derived from an EMBL/GenBank/DDBJ whole genome shotgun (WGS) entry which is preliminary data.</text>
</comment>
<feature type="chain" id="PRO_5043642699" description="Secreted protein" evidence="1">
    <location>
        <begin position="22"/>
        <end position="146"/>
    </location>
</feature>
<dbReference type="AlphaFoldDB" id="A0AAW0D055"/>
<keyword evidence="1" id="KW-0732">Signal</keyword>
<feature type="signal peptide" evidence="1">
    <location>
        <begin position="1"/>
        <end position="21"/>
    </location>
</feature>
<dbReference type="EMBL" id="JAWWNJ010000011">
    <property type="protein sequence ID" value="KAK7044418.1"/>
    <property type="molecule type" value="Genomic_DNA"/>
</dbReference>
<protein>
    <recommendedName>
        <fullName evidence="4">Secreted protein</fullName>
    </recommendedName>
</protein>
<evidence type="ECO:0000256" key="1">
    <source>
        <dbReference type="SAM" id="SignalP"/>
    </source>
</evidence>
<sequence>MQTLKFLRTSVILACHSVVVATTTYLRPHPQAGCVWYGFEFSCPQAPSRKSKCQRLRPPRFELASLPDTLSRVLCALTAPYHRKQNRRCLRACRVRSESKILEGFSHWCGIVYYLRLEPQSFSSACLPVNKPKSLEGRWCDRRLQR</sequence>
<organism evidence="2 3">
    <name type="scientific">Favolaschia claudopus</name>
    <dbReference type="NCBI Taxonomy" id="2862362"/>
    <lineage>
        <taxon>Eukaryota</taxon>
        <taxon>Fungi</taxon>
        <taxon>Dikarya</taxon>
        <taxon>Basidiomycota</taxon>
        <taxon>Agaricomycotina</taxon>
        <taxon>Agaricomycetes</taxon>
        <taxon>Agaricomycetidae</taxon>
        <taxon>Agaricales</taxon>
        <taxon>Marasmiineae</taxon>
        <taxon>Mycenaceae</taxon>
        <taxon>Favolaschia</taxon>
    </lineage>
</organism>
<accession>A0AAW0D055</accession>
<gene>
    <name evidence="2" type="ORF">R3P38DRAFT_2878633</name>
</gene>
<evidence type="ECO:0008006" key="4">
    <source>
        <dbReference type="Google" id="ProtNLM"/>
    </source>
</evidence>
<name>A0AAW0D055_9AGAR</name>
<proteinExistence type="predicted"/>
<dbReference type="Proteomes" id="UP001362999">
    <property type="component" value="Unassembled WGS sequence"/>
</dbReference>